<keyword evidence="8" id="KW-1185">Reference proteome</keyword>
<dbReference type="GO" id="GO:0008270">
    <property type="term" value="F:zinc ion binding"/>
    <property type="evidence" value="ECO:0007669"/>
    <property type="project" value="UniProtKB-UniRule"/>
</dbReference>
<keyword evidence="4 6" id="KW-0472">Membrane</keyword>
<feature type="binding site" evidence="6">
    <location>
        <position position="165"/>
    </location>
    <ligand>
        <name>Zn(2+)</name>
        <dbReference type="ChEBI" id="CHEBI:29105"/>
    </ligand>
</feature>
<dbReference type="InterPro" id="IPR007715">
    <property type="entry name" value="Coq4"/>
</dbReference>
<evidence type="ECO:0000256" key="1">
    <source>
        <dbReference type="ARBA" id="ARBA00022688"/>
    </source>
</evidence>
<evidence type="ECO:0000256" key="5">
    <source>
        <dbReference type="ARBA" id="ARBA00023239"/>
    </source>
</evidence>
<keyword evidence="2 6" id="KW-0999">Mitochondrion inner membrane</keyword>
<evidence type="ECO:0000256" key="2">
    <source>
        <dbReference type="ARBA" id="ARBA00022792"/>
    </source>
</evidence>
<dbReference type="EC" id="4.1.1.130" evidence="6"/>
<dbReference type="PANTHER" id="PTHR12922">
    <property type="entry name" value="UBIQUINONE BIOSYNTHESIS PROTEIN"/>
    <property type="match status" value="1"/>
</dbReference>
<protein>
    <recommendedName>
        <fullName evidence="6">Ubiquinone biosynthesis protein COQ4 homolog, mitochondrial</fullName>
    </recommendedName>
    <alternativeName>
        <fullName evidence="6">4-hydroxy-3-methoxy-5-polyprenylbenzoate decarboxylase</fullName>
        <ecNumber evidence="6">4.1.1.130</ecNumber>
    </alternativeName>
    <alternativeName>
        <fullName evidence="6">Coenzyme Q biosynthesis protein 4 homolog</fullName>
    </alternativeName>
</protein>
<comment type="subcellular location">
    <subcellularLocation>
        <location evidence="6">Mitochondrion inner membrane</location>
        <topology evidence="6">Peripheral membrane protein</topology>
        <orientation evidence="6">Matrix side</orientation>
    </subcellularLocation>
</comment>
<evidence type="ECO:0000256" key="6">
    <source>
        <dbReference type="HAMAP-Rule" id="MF_03111"/>
    </source>
</evidence>
<name>A0A024GFD8_9STRA</name>
<feature type="binding site" evidence="6">
    <location>
        <position position="180"/>
    </location>
    <ligand>
        <name>Zn(2+)</name>
        <dbReference type="ChEBI" id="CHEBI:29105"/>
    </ligand>
</feature>
<gene>
    <name evidence="7" type="ORF">BN9_059040</name>
</gene>
<dbReference type="AlphaFoldDB" id="A0A024GFD8"/>
<dbReference type="UniPathway" id="UPA00232"/>
<comment type="pathway">
    <text evidence="6">Cofactor biosynthesis; ubiquinone biosynthesis.</text>
</comment>
<dbReference type="InterPro" id="IPR027540">
    <property type="entry name" value="Coq4_euk"/>
</dbReference>
<dbReference type="Pfam" id="PF05019">
    <property type="entry name" value="Coq4"/>
    <property type="match status" value="1"/>
</dbReference>
<keyword evidence="3 6" id="KW-0496">Mitochondrion</keyword>
<comment type="catalytic activity">
    <reaction evidence="6">
        <text>a 4-hydroxy-3-methoxy-5-(all-trans-polyprenyl)benzoate + H(+) = a 2-methoxy-6-(all-trans-polyprenyl)phenol + CO2</text>
        <dbReference type="Rhea" id="RHEA:81179"/>
        <dbReference type="Rhea" id="RHEA-COMP:9551"/>
        <dbReference type="Rhea" id="RHEA-COMP:10931"/>
        <dbReference type="ChEBI" id="CHEBI:15378"/>
        <dbReference type="ChEBI" id="CHEBI:16526"/>
        <dbReference type="ChEBI" id="CHEBI:62731"/>
        <dbReference type="ChEBI" id="CHEBI:84443"/>
        <dbReference type="EC" id="4.1.1.130"/>
    </reaction>
</comment>
<feature type="binding site" evidence="6">
    <location>
        <position position="168"/>
    </location>
    <ligand>
        <name>Zn(2+)</name>
        <dbReference type="ChEBI" id="CHEBI:29105"/>
    </ligand>
</feature>
<evidence type="ECO:0000256" key="4">
    <source>
        <dbReference type="ARBA" id="ARBA00023136"/>
    </source>
</evidence>
<dbReference type="STRING" id="65357.A0A024GFD8"/>
<dbReference type="PANTHER" id="PTHR12922:SF7">
    <property type="entry name" value="UBIQUINONE BIOSYNTHESIS PROTEIN COQ4 HOMOLOG, MITOCHONDRIAL"/>
    <property type="match status" value="1"/>
</dbReference>
<organism evidence="7 8">
    <name type="scientific">Albugo candida</name>
    <dbReference type="NCBI Taxonomy" id="65357"/>
    <lineage>
        <taxon>Eukaryota</taxon>
        <taxon>Sar</taxon>
        <taxon>Stramenopiles</taxon>
        <taxon>Oomycota</taxon>
        <taxon>Peronosporomycetes</taxon>
        <taxon>Albuginales</taxon>
        <taxon>Albuginaceae</taxon>
        <taxon>Albugo</taxon>
    </lineage>
</organism>
<dbReference type="Proteomes" id="UP000053237">
    <property type="component" value="Unassembled WGS sequence"/>
</dbReference>
<evidence type="ECO:0000313" key="7">
    <source>
        <dbReference type="EMBL" id="CCI45057.1"/>
    </source>
</evidence>
<comment type="subunit">
    <text evidence="6">Component of a multi-subunit COQ enzyme complex.</text>
</comment>
<dbReference type="GO" id="GO:0120539">
    <property type="term" value="F:4-hydroxy-3-methoxy-5-polyprenylbenzoate decarboxylase activity"/>
    <property type="evidence" value="ECO:0007669"/>
    <property type="project" value="UniProtKB-EC"/>
</dbReference>
<keyword evidence="6" id="KW-0479">Metal-binding</keyword>
<dbReference type="EMBL" id="CAIX01000087">
    <property type="protein sequence ID" value="CCI45057.1"/>
    <property type="molecule type" value="Genomic_DNA"/>
</dbReference>
<sequence length="263" mass="29731">MRSLSFYGRFSPQICSKLTRTGSQYASMSIGKPQERLLYANHMPTTPLQKIILSGVSAVSVFANPNRADMLANLGELTGTSALRSIHAQMCSNSTGVQILYDRPRIRSDAINKSALRSLPSDTFGYAYARFMDSNGFEADGRSYVQFVDDTDLAYVMQRYRELHDLWHTLFGLPATLFGEIVLKYIELVQTGLPACALSGFVGQFLLSRDDMRELACVYVPWAYRAGKEASFLMNIYYEKEFSTPLEEFRDRYNIQVAPPKEK</sequence>
<keyword evidence="5 6" id="KW-0456">Lyase</keyword>
<dbReference type="HAMAP" id="MF_03111">
    <property type="entry name" value="Coq4"/>
    <property type="match status" value="1"/>
</dbReference>
<feature type="binding site" evidence="6">
    <location>
        <position position="164"/>
    </location>
    <ligand>
        <name>Zn(2+)</name>
        <dbReference type="ChEBI" id="CHEBI:29105"/>
    </ligand>
</feature>
<keyword evidence="6" id="KW-0862">Zinc</keyword>
<dbReference type="GO" id="GO:0031314">
    <property type="term" value="C:extrinsic component of mitochondrial inner membrane"/>
    <property type="evidence" value="ECO:0007669"/>
    <property type="project" value="UniProtKB-UniRule"/>
</dbReference>
<comment type="cofactor">
    <cofactor evidence="6">
        <name>Zn(2+)</name>
        <dbReference type="ChEBI" id="CHEBI:29105"/>
    </cofactor>
</comment>
<dbReference type="InParanoid" id="A0A024GFD8"/>
<evidence type="ECO:0000256" key="3">
    <source>
        <dbReference type="ARBA" id="ARBA00023128"/>
    </source>
</evidence>
<keyword evidence="1 6" id="KW-0831">Ubiquinone biosynthesis</keyword>
<dbReference type="OrthoDB" id="4249at2759"/>
<comment type="function">
    <text evidence="6">Lyase that catalyzes the C1-decarboxylation of 4-hydroxy-3-methoxy-5-(all-trans-polyprenyl)benzoic acid into 2-methoxy-6-(all-trans-polyprenyl)phenol during ubiquinone biosynthesis.</text>
</comment>
<comment type="similarity">
    <text evidence="6">Belongs to the COQ4 family.</text>
</comment>
<comment type="caution">
    <text evidence="7">The sequence shown here is derived from an EMBL/GenBank/DDBJ whole genome shotgun (WGS) entry which is preliminary data.</text>
</comment>
<evidence type="ECO:0000313" key="8">
    <source>
        <dbReference type="Proteomes" id="UP000053237"/>
    </source>
</evidence>
<reference evidence="7 8" key="1">
    <citation type="submission" date="2012-05" db="EMBL/GenBank/DDBJ databases">
        <title>Recombination and specialization in a pathogen metapopulation.</title>
        <authorList>
            <person name="Gardiner A."/>
            <person name="Kemen E."/>
            <person name="Schultz-Larsen T."/>
            <person name="MacLean D."/>
            <person name="Van Oosterhout C."/>
            <person name="Jones J.D.G."/>
        </authorList>
    </citation>
    <scope>NUCLEOTIDE SEQUENCE [LARGE SCALE GENOMIC DNA]</scope>
    <source>
        <strain evidence="7 8">Ac Nc2</strain>
    </source>
</reference>
<proteinExistence type="inferred from homology"/>
<accession>A0A024GFD8</accession>